<dbReference type="InterPro" id="IPR011053">
    <property type="entry name" value="Single_hybrid_motif"/>
</dbReference>
<dbReference type="PROSITE" id="PS00189">
    <property type="entry name" value="LIPOYL"/>
    <property type="match status" value="1"/>
</dbReference>
<dbReference type="PROSITE" id="PS50968">
    <property type="entry name" value="BIOTINYL_LIPOYL"/>
    <property type="match status" value="1"/>
</dbReference>
<dbReference type="GO" id="GO:0005737">
    <property type="term" value="C:cytoplasm"/>
    <property type="evidence" value="ECO:0007669"/>
    <property type="project" value="TreeGrafter"/>
</dbReference>
<name>A0A4Q9Z1S8_9FLAO</name>
<reference evidence="10 11" key="1">
    <citation type="submission" date="2019-02" db="EMBL/GenBank/DDBJ databases">
        <title>Flavobacterium sp. RD-2-33 isolated from forest soil.</title>
        <authorList>
            <person name="Chaudhary D.K."/>
        </authorList>
    </citation>
    <scope>NUCLEOTIDE SEQUENCE [LARGE SCALE GENOMIC DNA]</scope>
    <source>
        <strain evidence="10 11">RD-2-33</strain>
    </source>
</reference>
<dbReference type="Pfam" id="PF02817">
    <property type="entry name" value="E3_binding"/>
    <property type="match status" value="1"/>
</dbReference>
<keyword evidence="11" id="KW-1185">Reference proteome</keyword>
<gene>
    <name evidence="10" type="ORF">EZL74_07185</name>
</gene>
<accession>A0A4Q9Z1S8</accession>
<comment type="subunit">
    <text evidence="3">Forms a 24-polypeptide structural core with octahedral symmetry.</text>
</comment>
<evidence type="ECO:0000256" key="5">
    <source>
        <dbReference type="ARBA" id="ARBA00022823"/>
    </source>
</evidence>
<dbReference type="GO" id="GO:0016407">
    <property type="term" value="F:acetyltransferase activity"/>
    <property type="evidence" value="ECO:0007669"/>
    <property type="project" value="TreeGrafter"/>
</dbReference>
<dbReference type="SUPFAM" id="SSF51230">
    <property type="entry name" value="Single hybrid motif"/>
    <property type="match status" value="1"/>
</dbReference>
<organism evidence="10 11">
    <name type="scientific">Flavobacterium silvisoli</name>
    <dbReference type="NCBI Taxonomy" id="2529433"/>
    <lineage>
        <taxon>Bacteria</taxon>
        <taxon>Pseudomonadati</taxon>
        <taxon>Bacteroidota</taxon>
        <taxon>Flavobacteriia</taxon>
        <taxon>Flavobacteriales</taxon>
        <taxon>Flavobacteriaceae</taxon>
        <taxon>Flavobacterium</taxon>
    </lineage>
</organism>
<comment type="cofactor">
    <cofactor evidence="1 7">
        <name>(R)-lipoate</name>
        <dbReference type="ChEBI" id="CHEBI:83088"/>
    </cofactor>
</comment>
<dbReference type="InterPro" id="IPR001078">
    <property type="entry name" value="2-oxoacid_DH_actylTfrase"/>
</dbReference>
<feature type="domain" description="Lipoyl-binding" evidence="8">
    <location>
        <begin position="3"/>
        <end position="78"/>
    </location>
</feature>
<dbReference type="InterPro" id="IPR003016">
    <property type="entry name" value="2-oxoA_DH_lipoyl-BS"/>
</dbReference>
<dbReference type="GO" id="GO:0031405">
    <property type="term" value="F:lipoic acid binding"/>
    <property type="evidence" value="ECO:0007669"/>
    <property type="project" value="TreeGrafter"/>
</dbReference>
<keyword evidence="4 7" id="KW-0808">Transferase</keyword>
<evidence type="ECO:0000256" key="7">
    <source>
        <dbReference type="RuleBase" id="RU003423"/>
    </source>
</evidence>
<dbReference type="Pfam" id="PF00364">
    <property type="entry name" value="Biotin_lipoyl"/>
    <property type="match status" value="1"/>
</dbReference>
<dbReference type="InterPro" id="IPR004167">
    <property type="entry name" value="PSBD"/>
</dbReference>
<dbReference type="RefSeq" id="WP_131475930.1">
    <property type="nucleotide sequence ID" value="NZ_SJPE01000007.1"/>
</dbReference>
<keyword evidence="5 7" id="KW-0450">Lipoyl</keyword>
<dbReference type="OrthoDB" id="9805770at2"/>
<dbReference type="InterPro" id="IPR050743">
    <property type="entry name" value="2-oxoacid_DH_E2_comp"/>
</dbReference>
<dbReference type="Proteomes" id="UP000293300">
    <property type="component" value="Unassembled WGS sequence"/>
</dbReference>
<evidence type="ECO:0000256" key="6">
    <source>
        <dbReference type="ARBA" id="ARBA00023315"/>
    </source>
</evidence>
<dbReference type="EMBL" id="SJPE01000007">
    <property type="protein sequence ID" value="TBX69155.1"/>
    <property type="molecule type" value="Genomic_DNA"/>
</dbReference>
<evidence type="ECO:0000256" key="2">
    <source>
        <dbReference type="ARBA" id="ARBA00007317"/>
    </source>
</evidence>
<dbReference type="AlphaFoldDB" id="A0A4Q9Z1S8"/>
<dbReference type="PROSITE" id="PS51826">
    <property type="entry name" value="PSBD"/>
    <property type="match status" value="1"/>
</dbReference>
<dbReference type="InterPro" id="IPR036625">
    <property type="entry name" value="E3-bd_dom_sf"/>
</dbReference>
<dbReference type="Gene3D" id="3.30.559.10">
    <property type="entry name" value="Chloramphenicol acetyltransferase-like domain"/>
    <property type="match status" value="1"/>
</dbReference>
<dbReference type="PANTHER" id="PTHR43178">
    <property type="entry name" value="DIHYDROLIPOAMIDE ACETYLTRANSFERASE COMPONENT OF PYRUVATE DEHYDROGENASE COMPLEX"/>
    <property type="match status" value="1"/>
</dbReference>
<feature type="domain" description="Peripheral subunit-binding (PSBD)" evidence="9">
    <location>
        <begin position="122"/>
        <end position="162"/>
    </location>
</feature>
<dbReference type="EC" id="2.3.1.-" evidence="7"/>
<dbReference type="SUPFAM" id="SSF47005">
    <property type="entry name" value="Peripheral subunit-binding domain of 2-oxo acid dehydrogenase complex"/>
    <property type="match status" value="1"/>
</dbReference>
<evidence type="ECO:0000259" key="9">
    <source>
        <dbReference type="PROSITE" id="PS51826"/>
    </source>
</evidence>
<comment type="caution">
    <text evidence="10">The sequence shown here is derived from an EMBL/GenBank/DDBJ whole genome shotgun (WGS) entry which is preliminary data.</text>
</comment>
<evidence type="ECO:0000259" key="8">
    <source>
        <dbReference type="PROSITE" id="PS50968"/>
    </source>
</evidence>
<evidence type="ECO:0000313" key="11">
    <source>
        <dbReference type="Proteomes" id="UP000293300"/>
    </source>
</evidence>
<sequence>MAKFELKLPKMGESVAEATITNWLKNIGDSISADEAVLEIATDKVDSEVPSEVSGTLTEILFQVNDVVKVGQTIAIIETEGGNAVAAPVAETVATPVAEVVKTVETAQAVAASADFKSSDKFFSPLVKNIANAEGVSLSELENIAGSGKDGRVTKEDILNYVKNRGNQPAAQSAAPVAASAPKATTPIATPVSVNGGDEIVEMDRMRKLISGYMVASVQTSAHVQSFIEVDVTNIVKWRDRVKNAFEKREGEKLTFTPIFMEAVAKALKDFPGMNISVDGEFIIKRKNINLGMAAALPNGNLIVPVIKNADQLNLVGMAKAVNDLGNRAKAGKLKPDDTQGGTYTVTNVGTFGSVFGTPIINQPQVGILALGAIRKVPAVIETPEGDFIGIRQKMFLSHSYDHRVVDGALGGSFVKRVADYLEAFDVNREY</sequence>
<proteinExistence type="inferred from homology"/>
<dbReference type="PANTHER" id="PTHR43178:SF5">
    <property type="entry name" value="LIPOAMIDE ACYLTRANSFERASE COMPONENT OF BRANCHED-CHAIN ALPHA-KETO ACID DEHYDROGENASE COMPLEX, MITOCHONDRIAL"/>
    <property type="match status" value="1"/>
</dbReference>
<evidence type="ECO:0000256" key="4">
    <source>
        <dbReference type="ARBA" id="ARBA00022679"/>
    </source>
</evidence>
<dbReference type="CDD" id="cd06849">
    <property type="entry name" value="lipoyl_domain"/>
    <property type="match status" value="1"/>
</dbReference>
<dbReference type="SUPFAM" id="SSF52777">
    <property type="entry name" value="CoA-dependent acyltransferases"/>
    <property type="match status" value="1"/>
</dbReference>
<evidence type="ECO:0000256" key="3">
    <source>
        <dbReference type="ARBA" id="ARBA00011484"/>
    </source>
</evidence>
<dbReference type="Gene3D" id="4.10.320.10">
    <property type="entry name" value="E3-binding domain"/>
    <property type="match status" value="1"/>
</dbReference>
<keyword evidence="6 7" id="KW-0012">Acyltransferase</keyword>
<dbReference type="InterPro" id="IPR023213">
    <property type="entry name" value="CAT-like_dom_sf"/>
</dbReference>
<comment type="similarity">
    <text evidence="2 7">Belongs to the 2-oxoacid dehydrogenase family.</text>
</comment>
<evidence type="ECO:0000313" key="10">
    <source>
        <dbReference type="EMBL" id="TBX69155.1"/>
    </source>
</evidence>
<dbReference type="Gene3D" id="2.40.50.100">
    <property type="match status" value="1"/>
</dbReference>
<dbReference type="Pfam" id="PF00198">
    <property type="entry name" value="2-oxoacid_dh"/>
    <property type="match status" value="1"/>
</dbReference>
<protein>
    <recommendedName>
        <fullName evidence="7">Dihydrolipoamide acetyltransferase component of pyruvate dehydrogenase complex</fullName>
        <ecNumber evidence="7">2.3.1.-</ecNumber>
    </recommendedName>
</protein>
<dbReference type="InterPro" id="IPR000089">
    <property type="entry name" value="Biotin_lipoyl"/>
</dbReference>
<evidence type="ECO:0000256" key="1">
    <source>
        <dbReference type="ARBA" id="ARBA00001938"/>
    </source>
</evidence>